<proteinExistence type="predicted"/>
<gene>
    <name evidence="1" type="ORF">GN244_ATG08684</name>
    <name evidence="2" type="ORF">GN958_ATG12402</name>
</gene>
<reference evidence="1" key="1">
    <citation type="submission" date="2020-04" db="EMBL/GenBank/DDBJ databases">
        <title>Hybrid Assembly of Korean Phytophthora infestans isolates.</title>
        <authorList>
            <person name="Prokchorchik M."/>
            <person name="Lee Y."/>
            <person name="Seo J."/>
            <person name="Cho J.-H."/>
            <person name="Park Y.-E."/>
            <person name="Jang D.-C."/>
            <person name="Im J.-S."/>
            <person name="Choi J.-G."/>
            <person name="Park H.-J."/>
            <person name="Lee G.-B."/>
            <person name="Lee Y.-G."/>
            <person name="Hong S.-Y."/>
            <person name="Cho K."/>
            <person name="Sohn K.H."/>
        </authorList>
    </citation>
    <scope>NUCLEOTIDE SEQUENCE</scope>
    <source>
        <strain evidence="1">KR_1_A1</strain>
        <strain evidence="2">KR_2_A2</strain>
    </source>
</reference>
<dbReference type="PANTHER" id="PTHR34615">
    <property type="entry name" value="PX DOMAIN-CONTAINING PROTEIN"/>
    <property type="match status" value="1"/>
</dbReference>
<dbReference type="AlphaFoldDB" id="A0A833TDS0"/>
<dbReference type="Proteomes" id="UP000704712">
    <property type="component" value="Unassembled WGS sequence"/>
</dbReference>
<organism evidence="1 3">
    <name type="scientific">Phytophthora infestans</name>
    <name type="common">Potato late blight agent</name>
    <name type="synonym">Botrytis infestans</name>
    <dbReference type="NCBI Taxonomy" id="4787"/>
    <lineage>
        <taxon>Eukaryota</taxon>
        <taxon>Sar</taxon>
        <taxon>Stramenopiles</taxon>
        <taxon>Oomycota</taxon>
        <taxon>Peronosporomycetes</taxon>
        <taxon>Peronosporales</taxon>
        <taxon>Peronosporaceae</taxon>
        <taxon>Phytophthora</taxon>
    </lineage>
</organism>
<evidence type="ECO:0000313" key="2">
    <source>
        <dbReference type="EMBL" id="KAF4138380.1"/>
    </source>
</evidence>
<name>A0A833TDS0_PHYIN</name>
<dbReference type="PANTHER" id="PTHR34615:SF1">
    <property type="entry name" value="PX DOMAIN-CONTAINING PROTEIN"/>
    <property type="match status" value="1"/>
</dbReference>
<comment type="caution">
    <text evidence="1">The sequence shown here is derived from an EMBL/GenBank/DDBJ whole genome shotgun (WGS) entry which is preliminary data.</text>
</comment>
<dbReference type="Proteomes" id="UP000602510">
    <property type="component" value="Unassembled WGS sequence"/>
</dbReference>
<dbReference type="EMBL" id="JAACNO010001679">
    <property type="protein sequence ID" value="KAF4138380.1"/>
    <property type="molecule type" value="Genomic_DNA"/>
</dbReference>
<dbReference type="EMBL" id="WSZM01000180">
    <property type="protein sequence ID" value="KAF4039251.1"/>
    <property type="molecule type" value="Genomic_DNA"/>
</dbReference>
<evidence type="ECO:0000313" key="1">
    <source>
        <dbReference type="EMBL" id="KAF4039251.1"/>
    </source>
</evidence>
<accession>A0A833TDS0</accession>
<evidence type="ECO:0000313" key="3">
    <source>
        <dbReference type="Proteomes" id="UP000602510"/>
    </source>
</evidence>
<keyword evidence="3" id="KW-1185">Reference proteome</keyword>
<sequence>MRLDVKGEELKVLVAAMLALGLDFGEALHHLDQFMCIRATNDRVPVVSITFCSTEISPALCKRRFRFLPDDIEELDIALRLPDMIYPAQSGPVPRQEALCILLRRLVLPSRHGDLVAEFDRSPEPFPLLRASSPVSFTTR</sequence>
<protein>
    <submittedName>
        <fullName evidence="1">Putative DDE Tnp4 domain-containing protein</fullName>
    </submittedName>
</protein>